<protein>
    <submittedName>
        <fullName evidence="3">Phage terminase small subunit</fullName>
    </submittedName>
</protein>
<dbReference type="Proteomes" id="UP000658225">
    <property type="component" value="Unassembled WGS sequence"/>
</dbReference>
<keyword evidence="4" id="KW-1185">Reference proteome</keyword>
<evidence type="ECO:0000256" key="1">
    <source>
        <dbReference type="ARBA" id="ARBA00022612"/>
    </source>
</evidence>
<evidence type="ECO:0000256" key="2">
    <source>
        <dbReference type="ARBA" id="ARBA00023219"/>
    </source>
</evidence>
<dbReference type="InterPro" id="IPR038713">
    <property type="entry name" value="Terminase_Gp1_N_sf"/>
</dbReference>
<dbReference type="RefSeq" id="WP_225941812.1">
    <property type="nucleotide sequence ID" value="NZ_JADBEL010000001.1"/>
</dbReference>
<accession>A0A927MER5</accession>
<gene>
    <name evidence="3" type="ORF">H4683_000367</name>
</gene>
<proteinExistence type="predicted"/>
<keyword evidence="1" id="KW-1188">Viral release from host cell</keyword>
<evidence type="ECO:0000313" key="3">
    <source>
        <dbReference type="EMBL" id="MBE1553298.1"/>
    </source>
</evidence>
<dbReference type="PANTHER" id="PTHR41328">
    <property type="entry name" value="TERMINASE SMALL SUBUNIT-RELATED"/>
    <property type="match status" value="1"/>
</dbReference>
<dbReference type="GO" id="GO:0051276">
    <property type="term" value="P:chromosome organization"/>
    <property type="evidence" value="ECO:0007669"/>
    <property type="project" value="InterPro"/>
</dbReference>
<dbReference type="AlphaFoldDB" id="A0A927MER5"/>
<dbReference type="PANTHER" id="PTHR41328:SF3">
    <property type="entry name" value="PBSX PHAGE TERMINASE SMALL SUBUNIT"/>
    <property type="match status" value="1"/>
</dbReference>
<keyword evidence="2" id="KW-0231">Viral genome packaging</keyword>
<reference evidence="3" key="1">
    <citation type="submission" date="2020-10" db="EMBL/GenBank/DDBJ databases">
        <title>Genomic Encyclopedia of Type Strains, Phase IV (KMG-IV): sequencing the most valuable type-strain genomes for metagenomic binning, comparative biology and taxonomic classification.</title>
        <authorList>
            <person name="Goeker M."/>
        </authorList>
    </citation>
    <scope>NUCLEOTIDE SEQUENCE</scope>
    <source>
        <strain evidence="3">DSM 13886</strain>
    </source>
</reference>
<dbReference type="InterPro" id="IPR052404">
    <property type="entry name" value="SPP1-like_terminase"/>
</dbReference>
<dbReference type="Pfam" id="PF03592">
    <property type="entry name" value="Terminase_2"/>
    <property type="match status" value="1"/>
</dbReference>
<organism evidence="3 4">
    <name type="scientific">Sporosarcina limicola</name>
    <dbReference type="NCBI Taxonomy" id="34101"/>
    <lineage>
        <taxon>Bacteria</taxon>
        <taxon>Bacillati</taxon>
        <taxon>Bacillota</taxon>
        <taxon>Bacilli</taxon>
        <taxon>Bacillales</taxon>
        <taxon>Caryophanaceae</taxon>
        <taxon>Sporosarcina</taxon>
    </lineage>
</organism>
<sequence>MVKRKRETQRTNVATKRAEKEVFVESDDLTDKQRLFCVYYIKSFNQTMTAIKAGYSRNSAHVEGGSRLIRIPKVADEIRRLKGELQQGIFIDAMDVLNKA</sequence>
<dbReference type="InterPro" id="IPR005335">
    <property type="entry name" value="Terminase_ssu"/>
</dbReference>
<comment type="caution">
    <text evidence="3">The sequence shown here is derived from an EMBL/GenBank/DDBJ whole genome shotgun (WGS) entry which is preliminary data.</text>
</comment>
<dbReference type="Gene3D" id="1.10.10.1400">
    <property type="entry name" value="Terminase, small subunit, N-terminal DNA-binding domain, HTH motif"/>
    <property type="match status" value="1"/>
</dbReference>
<name>A0A927MER5_9BACL</name>
<evidence type="ECO:0000313" key="4">
    <source>
        <dbReference type="Proteomes" id="UP000658225"/>
    </source>
</evidence>
<dbReference type="EMBL" id="JADBEL010000001">
    <property type="protein sequence ID" value="MBE1553298.1"/>
    <property type="molecule type" value="Genomic_DNA"/>
</dbReference>